<feature type="binding site" evidence="3">
    <location>
        <begin position="280"/>
        <end position="282"/>
    </location>
    <ligand>
        <name>L-histidine</name>
        <dbReference type="ChEBI" id="CHEBI:57595"/>
    </ligand>
</feature>
<feature type="binding site" evidence="3">
    <location>
        <position position="84"/>
    </location>
    <ligand>
        <name>S-adenosyl-L-methionine</name>
        <dbReference type="ChEBI" id="CHEBI:59789"/>
    </ligand>
</feature>
<dbReference type="RefSeq" id="WP_197938580.1">
    <property type="nucleotide sequence ID" value="NZ_AP022870.1"/>
</dbReference>
<comment type="function">
    <text evidence="3">Catalyzes the SAM-dependent triple methylation of the alpha-amino group of histidine to form hercynine, a step in the biosynthesis pathway of ergothioneine.</text>
</comment>
<protein>
    <recommendedName>
        <fullName evidence="3">Histidine N-alpha-methyltransferase</fullName>
        <ecNumber evidence="3">2.1.1.44</ecNumber>
    </recommendedName>
    <alternativeName>
        <fullName evidence="3">Histidine trimethyltransferase</fullName>
    </alternativeName>
</protein>
<comment type="catalytic activity">
    <reaction evidence="3">
        <text>L-histidine + 3 S-adenosyl-L-methionine = hercynine + 3 S-adenosyl-L-homocysteine + 3 H(+)</text>
        <dbReference type="Rhea" id="RHEA:38471"/>
        <dbReference type="ChEBI" id="CHEBI:15378"/>
        <dbReference type="ChEBI" id="CHEBI:15781"/>
        <dbReference type="ChEBI" id="CHEBI:57595"/>
        <dbReference type="ChEBI" id="CHEBI:57856"/>
        <dbReference type="ChEBI" id="CHEBI:59789"/>
        <dbReference type="EC" id="2.1.1.44"/>
    </reaction>
</comment>
<dbReference type="InterPro" id="IPR017804">
    <property type="entry name" value="MeTrfase_EgtD-like"/>
</dbReference>
<dbReference type="KEGG" id="pfla:Pflav_033920"/>
<reference evidence="5 6" key="2">
    <citation type="submission" date="2020-03" db="EMBL/GenBank/DDBJ databases">
        <authorList>
            <person name="Ichikawa N."/>
            <person name="Kimura A."/>
            <person name="Kitahashi Y."/>
            <person name="Uohara A."/>
        </authorList>
    </citation>
    <scope>NUCLEOTIDE SEQUENCE [LARGE SCALE GENOMIC DNA]</scope>
    <source>
        <strain evidence="5 6">NBRC 107702</strain>
    </source>
</reference>
<dbReference type="Proteomes" id="UP000502508">
    <property type="component" value="Chromosome"/>
</dbReference>
<keyword evidence="1 3" id="KW-0489">Methyltransferase</keyword>
<feature type="binding site" evidence="3">
    <location>
        <position position="111"/>
    </location>
    <ligand>
        <name>S-adenosyl-L-methionine</name>
        <dbReference type="ChEBI" id="CHEBI:59789"/>
    </ligand>
</feature>
<sequence length="320" mass="35509">MRLDIHLTDADLARSLRDDARAGLTATPKTLPPKWFYDSRGSELFERITELPEYYPTRAERAALTAHAAEIAEVTSAKTLVELGSGSSDKTRLLLDALHRHGTLGRFVPLDVSEPALRAAATAIDADYPDLDVNAIAGDFTRHLDEIPAGDGRLVVFLGGTIGNFEPPERARFLRDLRAVLHPGEWFLLGTDLVKDEATLVAAYDDSAGVTADFNRNVLRVLNRQLGADFDPEAFAHVALWDPEQEWIEMRLRATRPMRVRVTGLDLSIEFAEGEELYTEVSAKFRREGIAGELAAAGFNPMRWWTDPQGRFGVTLARAR</sequence>
<feature type="binding site" evidence="3">
    <location>
        <position position="90"/>
    </location>
    <ligand>
        <name>S-adenosyl-L-methionine</name>
        <dbReference type="ChEBI" id="CHEBI:59789"/>
    </ligand>
</feature>
<dbReference type="PANTHER" id="PTHR43397">
    <property type="entry name" value="ERGOTHIONEINE BIOSYNTHESIS PROTEIN 1"/>
    <property type="match status" value="1"/>
</dbReference>
<dbReference type="GO" id="GO:0032259">
    <property type="term" value="P:methylation"/>
    <property type="evidence" value="ECO:0007669"/>
    <property type="project" value="UniProtKB-KW"/>
</dbReference>
<dbReference type="GO" id="GO:0052699">
    <property type="term" value="P:ergothioneine biosynthetic process"/>
    <property type="evidence" value="ECO:0007669"/>
    <property type="project" value="UniProtKB-UniRule"/>
</dbReference>
<comment type="pathway">
    <text evidence="3">Amino-acid biosynthesis; ergothioneine biosynthesis.</text>
</comment>
<evidence type="ECO:0000259" key="4">
    <source>
        <dbReference type="Pfam" id="PF10017"/>
    </source>
</evidence>
<comment type="similarity">
    <text evidence="3">Belongs to the methyltransferase superfamily. EgtD family.</text>
</comment>
<dbReference type="SUPFAM" id="SSF53335">
    <property type="entry name" value="S-adenosyl-L-methionine-dependent methyltransferases"/>
    <property type="match status" value="1"/>
</dbReference>
<keyword evidence="6" id="KW-1185">Reference proteome</keyword>
<organism evidence="5 6">
    <name type="scientific">Phytohabitans flavus</name>
    <dbReference type="NCBI Taxonomy" id="1076124"/>
    <lineage>
        <taxon>Bacteria</taxon>
        <taxon>Bacillati</taxon>
        <taxon>Actinomycetota</taxon>
        <taxon>Actinomycetes</taxon>
        <taxon>Micromonosporales</taxon>
        <taxon>Micromonosporaceae</taxon>
    </lineage>
</organism>
<dbReference type="GO" id="GO:0052706">
    <property type="term" value="F:L-histidine N(alpha)-methyltransferase activity"/>
    <property type="evidence" value="ECO:0007669"/>
    <property type="project" value="UniProtKB-UniRule"/>
</dbReference>
<dbReference type="GO" id="GO:0008276">
    <property type="term" value="F:protein methyltransferase activity"/>
    <property type="evidence" value="ECO:0007669"/>
    <property type="project" value="InterPro"/>
</dbReference>
<dbReference type="InterPro" id="IPR051128">
    <property type="entry name" value="EgtD_Methyltrsf_superfamily"/>
</dbReference>
<dbReference type="InterPro" id="IPR032888">
    <property type="entry name" value="EgtD_Actinobacteria"/>
</dbReference>
<accession>A0A6F8XT05</accession>
<dbReference type="UniPathway" id="UPA01014"/>
<evidence type="ECO:0000256" key="1">
    <source>
        <dbReference type="ARBA" id="ARBA00022603"/>
    </source>
</evidence>
<keyword evidence="2 3" id="KW-0808">Transferase</keyword>
<evidence type="ECO:0000256" key="2">
    <source>
        <dbReference type="ARBA" id="ARBA00022679"/>
    </source>
</evidence>
<evidence type="ECO:0000313" key="6">
    <source>
        <dbReference type="Proteomes" id="UP000502508"/>
    </source>
</evidence>
<feature type="binding site" evidence="3">
    <location>
        <position position="204"/>
    </location>
    <ligand>
        <name>L-histidine</name>
        <dbReference type="ChEBI" id="CHEBI:57595"/>
    </ligand>
</feature>
<gene>
    <name evidence="3 5" type="primary">egtD</name>
    <name evidence="5" type="ORF">Pflav_033920</name>
</gene>
<dbReference type="Pfam" id="PF10017">
    <property type="entry name" value="Methyltransf_33"/>
    <property type="match status" value="1"/>
</dbReference>
<proteinExistence type="inferred from homology"/>
<dbReference type="Gene3D" id="3.40.50.150">
    <property type="entry name" value="Vaccinia Virus protein VP39"/>
    <property type="match status" value="1"/>
</dbReference>
<dbReference type="HAMAP" id="MF_02037">
    <property type="entry name" value="EgtD"/>
    <property type="match status" value="1"/>
</dbReference>
<feature type="domain" description="Histidine-specific methyltransferase SAM-dependent" evidence="4">
    <location>
        <begin position="17"/>
        <end position="318"/>
    </location>
</feature>
<dbReference type="AlphaFoldDB" id="A0A6F8XT05"/>
<evidence type="ECO:0000313" key="5">
    <source>
        <dbReference type="EMBL" id="BCB76982.1"/>
    </source>
</evidence>
<feature type="binding site" evidence="3">
    <location>
        <position position="54"/>
    </location>
    <ligand>
        <name>L-histidine</name>
        <dbReference type="ChEBI" id="CHEBI:57595"/>
    </ligand>
</feature>
<dbReference type="PIRSF" id="PIRSF018005">
    <property type="entry name" value="UCP018005"/>
    <property type="match status" value="1"/>
</dbReference>
<name>A0A6F8XT05_9ACTN</name>
<dbReference type="EMBL" id="AP022870">
    <property type="protein sequence ID" value="BCB76982.1"/>
    <property type="molecule type" value="Genomic_DNA"/>
</dbReference>
<evidence type="ECO:0000256" key="3">
    <source>
        <dbReference type="HAMAP-Rule" id="MF_02037"/>
    </source>
</evidence>
<dbReference type="PANTHER" id="PTHR43397:SF1">
    <property type="entry name" value="ERGOTHIONEINE BIOSYNTHESIS PROTEIN 1"/>
    <property type="match status" value="1"/>
</dbReference>
<feature type="binding site" evidence="3">
    <location>
        <begin position="139"/>
        <end position="140"/>
    </location>
    <ligand>
        <name>S-adenosyl-L-methionine</name>
        <dbReference type="ChEBI" id="CHEBI:59789"/>
    </ligand>
</feature>
<dbReference type="NCBIfam" id="TIGR03438">
    <property type="entry name" value="egtD_ergothio"/>
    <property type="match status" value="1"/>
</dbReference>
<dbReference type="InterPro" id="IPR019257">
    <property type="entry name" value="MeTrfase_dom"/>
</dbReference>
<keyword evidence="3" id="KW-0949">S-adenosyl-L-methionine</keyword>
<dbReference type="EC" id="2.1.1.44" evidence="3"/>
<feature type="binding site" evidence="3">
    <location>
        <position position="164"/>
    </location>
    <ligand>
        <name>L-histidine</name>
        <dbReference type="ChEBI" id="CHEBI:57595"/>
    </ligand>
</feature>
<reference evidence="5 6" key="1">
    <citation type="submission" date="2020-03" db="EMBL/GenBank/DDBJ databases">
        <title>Whole genome shotgun sequence of Phytohabitans flavus NBRC 107702.</title>
        <authorList>
            <person name="Komaki H."/>
            <person name="Tamura T."/>
        </authorList>
    </citation>
    <scope>NUCLEOTIDE SEQUENCE [LARGE SCALE GENOMIC DNA]</scope>
    <source>
        <strain evidence="5 6">NBRC 107702</strain>
    </source>
</reference>
<dbReference type="InterPro" id="IPR035094">
    <property type="entry name" value="EgtD"/>
</dbReference>
<dbReference type="InterPro" id="IPR029063">
    <property type="entry name" value="SAM-dependent_MTases_sf"/>
</dbReference>
<comment type="subunit">
    <text evidence="3">Monomer.</text>
</comment>